<dbReference type="GO" id="GO:0000981">
    <property type="term" value="F:DNA-binding transcription factor activity, RNA polymerase II-specific"/>
    <property type="evidence" value="ECO:0007669"/>
    <property type="project" value="TreeGrafter"/>
</dbReference>
<keyword evidence="8" id="KW-1185">Reference proteome</keyword>
<dbReference type="GO" id="GO:0000976">
    <property type="term" value="F:transcription cis-regulatory region binding"/>
    <property type="evidence" value="ECO:0007669"/>
    <property type="project" value="TreeGrafter"/>
</dbReference>
<feature type="region of interest" description="Disordered" evidence="6">
    <location>
        <begin position="567"/>
        <end position="646"/>
    </location>
</feature>
<evidence type="ECO:0000313" key="7">
    <source>
        <dbReference type="EMBL" id="KAF7192820.1"/>
    </source>
</evidence>
<feature type="compositionally biased region" description="Basic and acidic residues" evidence="6">
    <location>
        <begin position="636"/>
        <end position="646"/>
    </location>
</feature>
<feature type="compositionally biased region" description="Polar residues" evidence="6">
    <location>
        <begin position="590"/>
        <end position="600"/>
    </location>
</feature>
<evidence type="ECO:0000256" key="5">
    <source>
        <dbReference type="ARBA" id="ARBA00023242"/>
    </source>
</evidence>
<gene>
    <name evidence="7" type="ORF">HII31_05868</name>
</gene>
<comment type="caution">
    <text evidence="7">The sequence shown here is derived from an EMBL/GenBank/DDBJ whole genome shotgun (WGS) entry which is preliminary data.</text>
</comment>
<keyword evidence="3" id="KW-0238">DNA-binding</keyword>
<dbReference type="AlphaFoldDB" id="A0A8H6VIG5"/>
<dbReference type="InterPro" id="IPR051089">
    <property type="entry name" value="prtT"/>
</dbReference>
<dbReference type="PANTHER" id="PTHR31845:SF17">
    <property type="entry name" value="ZN(II)2CYS6 TRANSCRIPTION FACTOR (EUROFUNG)"/>
    <property type="match status" value="1"/>
</dbReference>
<dbReference type="PANTHER" id="PTHR31845">
    <property type="entry name" value="FINGER DOMAIN PROTEIN, PUTATIVE-RELATED"/>
    <property type="match status" value="1"/>
</dbReference>
<reference evidence="7" key="1">
    <citation type="submission" date="2020-04" db="EMBL/GenBank/DDBJ databases">
        <title>Draft genome resource of the tomato pathogen Pseudocercospora fuligena.</title>
        <authorList>
            <person name="Zaccaron A."/>
        </authorList>
    </citation>
    <scope>NUCLEOTIDE SEQUENCE</scope>
    <source>
        <strain evidence="7">PF001</strain>
    </source>
</reference>
<evidence type="ECO:0000256" key="4">
    <source>
        <dbReference type="ARBA" id="ARBA00023163"/>
    </source>
</evidence>
<evidence type="ECO:0000313" key="8">
    <source>
        <dbReference type="Proteomes" id="UP000660729"/>
    </source>
</evidence>
<protein>
    <recommendedName>
        <fullName evidence="9">Transcription factor domain-containing protein</fullName>
    </recommendedName>
</protein>
<keyword evidence="4" id="KW-0804">Transcription</keyword>
<evidence type="ECO:0000256" key="1">
    <source>
        <dbReference type="ARBA" id="ARBA00004123"/>
    </source>
</evidence>
<dbReference type="GO" id="GO:0005634">
    <property type="term" value="C:nucleus"/>
    <property type="evidence" value="ECO:0007669"/>
    <property type="project" value="UniProtKB-SubCell"/>
</dbReference>
<dbReference type="Proteomes" id="UP000660729">
    <property type="component" value="Unassembled WGS sequence"/>
</dbReference>
<proteinExistence type="predicted"/>
<dbReference type="OrthoDB" id="3794584at2759"/>
<comment type="subcellular location">
    <subcellularLocation>
        <location evidence="1">Nucleus</location>
    </subcellularLocation>
</comment>
<sequence>MLPRFGDTCNRDHGSADDLIGRRSHASNDSGGSGQISTSAQNEGLEAAMSSSHCTASTHGQANAVGLPHNRHLLIIDENLANIASEFPAERDKSDDHGPEAGNEYQDPMWLMAGLAERGWMLQRSKSGKKAKVSDGRLAPTALHPEEEWLFRKWTPQALQVLETEQTRYFQHGSLGSKCDVADELDPIQRGLATLERAEQLFQTYWERIHPQWAMLDPSLHTLMWLRRCAYKLMPSDWFFSVFAAGARSIDIIQAHILLCRWGPCPKTRLDEQRWMRAAMFHRMAIEIGLHVPRRYDNNSGLAAENVRQLRCNDLRTRVYLILNEYRFYTFSGRQPSSLAQFELTSEELEEITPGNADALAESVVSLYCLCLFDRDVRRRLEHCQIGVQRASALDAELAHIRNYLEHFIQQWCPDAETRHSNWHLHHDALCSWLLLAIHVARVRFQSTSTSEVKTQRLQDQLRRSQQEQQQLLVSLSIKMFEEALKVPSSLVNTHRASIMPFAASVIIRLSKRRDLVLRTALRMAGEPGKPTVRTFVRDAGRQMLVMLQYVVPGLSALRDRKLKDFPFSTNKSRQPSPPLPQNEAAISEPSFQNDPTSNAGDPAQIAHDPLTGRLPVAQPGSIPAQALPSLPPVQQDHEPSMDADHMYQNQPMFDTTFAFNFTDFPYIPEPAQTNLSPQGSLCPPWTSTELDSWIGTATAQPFPLDCHSADRSTFRNAVCEPHGGMSLNGSYCPPLDGPFTEQQISAHGAMAPTWGVQRASPSQATQAVVDPSSNDEACSAQRKVLLAAVDRLVQLATLMQ</sequence>
<keyword evidence="5" id="KW-0539">Nucleus</keyword>
<name>A0A8H6VIG5_9PEZI</name>
<dbReference type="EMBL" id="JABCIY010000106">
    <property type="protein sequence ID" value="KAF7192820.1"/>
    <property type="molecule type" value="Genomic_DNA"/>
</dbReference>
<organism evidence="7 8">
    <name type="scientific">Pseudocercospora fuligena</name>
    <dbReference type="NCBI Taxonomy" id="685502"/>
    <lineage>
        <taxon>Eukaryota</taxon>
        <taxon>Fungi</taxon>
        <taxon>Dikarya</taxon>
        <taxon>Ascomycota</taxon>
        <taxon>Pezizomycotina</taxon>
        <taxon>Dothideomycetes</taxon>
        <taxon>Dothideomycetidae</taxon>
        <taxon>Mycosphaerellales</taxon>
        <taxon>Mycosphaerellaceae</taxon>
        <taxon>Pseudocercospora</taxon>
    </lineage>
</organism>
<evidence type="ECO:0000256" key="2">
    <source>
        <dbReference type="ARBA" id="ARBA00023015"/>
    </source>
</evidence>
<evidence type="ECO:0008006" key="9">
    <source>
        <dbReference type="Google" id="ProtNLM"/>
    </source>
</evidence>
<feature type="region of interest" description="Disordered" evidence="6">
    <location>
        <begin position="1"/>
        <end position="38"/>
    </location>
</feature>
<feature type="compositionally biased region" description="Polar residues" evidence="6">
    <location>
        <begin position="27"/>
        <end position="38"/>
    </location>
</feature>
<feature type="compositionally biased region" description="Basic and acidic residues" evidence="6">
    <location>
        <begin position="9"/>
        <end position="21"/>
    </location>
</feature>
<keyword evidence="2" id="KW-0805">Transcription regulation</keyword>
<evidence type="ECO:0000256" key="3">
    <source>
        <dbReference type="ARBA" id="ARBA00023125"/>
    </source>
</evidence>
<evidence type="ECO:0000256" key="6">
    <source>
        <dbReference type="SAM" id="MobiDB-lite"/>
    </source>
</evidence>
<dbReference type="CDD" id="cd12148">
    <property type="entry name" value="fungal_TF_MHR"/>
    <property type="match status" value="1"/>
</dbReference>
<accession>A0A8H6VIG5</accession>